<dbReference type="AlphaFoldDB" id="A0A7I8JTE2"/>
<keyword evidence="2" id="KW-1185">Reference proteome</keyword>
<sequence length="43" mass="5167">MISVRISELFNFNFIHQILIFILAADHENNLLRNRLSTYPCCW</sequence>
<organism evidence="1">
    <name type="scientific">Spirodela intermedia</name>
    <name type="common">Intermediate duckweed</name>
    <dbReference type="NCBI Taxonomy" id="51605"/>
    <lineage>
        <taxon>Eukaryota</taxon>
        <taxon>Viridiplantae</taxon>
        <taxon>Streptophyta</taxon>
        <taxon>Embryophyta</taxon>
        <taxon>Tracheophyta</taxon>
        <taxon>Spermatophyta</taxon>
        <taxon>Magnoliopsida</taxon>
        <taxon>Liliopsida</taxon>
        <taxon>Araceae</taxon>
        <taxon>Lemnoideae</taxon>
        <taxon>Spirodela</taxon>
    </lineage>
</organism>
<evidence type="ECO:0000313" key="1">
    <source>
        <dbReference type="EMBL" id="CAA2633976.1"/>
    </source>
</evidence>
<dbReference type="EMBL" id="LR743604">
    <property type="protein sequence ID" value="CAA2633976.1"/>
    <property type="molecule type" value="Genomic_DNA"/>
</dbReference>
<name>A0A7I8JTE2_SPIIN</name>
<protein>
    <submittedName>
        <fullName evidence="1">Uncharacterized protein</fullName>
    </submittedName>
</protein>
<reference evidence="1 2" key="1">
    <citation type="submission" date="2019-12" db="EMBL/GenBank/DDBJ databases">
        <authorList>
            <person name="Scholz U."/>
            <person name="Mascher M."/>
            <person name="Fiebig A."/>
        </authorList>
    </citation>
    <scope>NUCLEOTIDE SEQUENCE</scope>
</reference>
<evidence type="ECO:0000313" key="2">
    <source>
        <dbReference type="Proteomes" id="UP001189122"/>
    </source>
</evidence>
<dbReference type="Proteomes" id="UP001189122">
    <property type="component" value="Unassembled WGS sequence"/>
</dbReference>
<dbReference type="EMBL" id="CACRZD030000017">
    <property type="protein sequence ID" value="CAA6673031.1"/>
    <property type="molecule type" value="Genomic_DNA"/>
</dbReference>
<gene>
    <name evidence="1" type="ORF">SI7747_17019447</name>
</gene>
<proteinExistence type="predicted"/>
<accession>A0A7I8JTE2</accession>